<accession>A0A9W9U3N3</accession>
<evidence type="ECO:0000256" key="10">
    <source>
        <dbReference type="ARBA" id="ARBA00023242"/>
    </source>
</evidence>
<proteinExistence type="inferred from homology"/>
<feature type="transmembrane region" description="Helical" evidence="12">
    <location>
        <begin position="111"/>
        <end position="136"/>
    </location>
</feature>
<keyword evidence="7" id="KW-0238">DNA-binding</keyword>
<keyword evidence="5 12" id="KW-1133">Transmembrane helix</keyword>
<dbReference type="Pfam" id="PF00172">
    <property type="entry name" value="Zn_clus"/>
    <property type="match status" value="1"/>
</dbReference>
<feature type="compositionally biased region" description="Polar residues" evidence="11">
    <location>
        <begin position="635"/>
        <end position="653"/>
    </location>
</feature>
<evidence type="ECO:0000313" key="14">
    <source>
        <dbReference type="EMBL" id="KAJ5315332.1"/>
    </source>
</evidence>
<evidence type="ECO:0000256" key="1">
    <source>
        <dbReference type="ARBA" id="ARBA00004141"/>
    </source>
</evidence>
<dbReference type="InterPro" id="IPR036864">
    <property type="entry name" value="Zn2-C6_fun-type_DNA-bd_sf"/>
</dbReference>
<dbReference type="InterPro" id="IPR009716">
    <property type="entry name" value="Ferroportin-1"/>
</dbReference>
<evidence type="ECO:0000256" key="7">
    <source>
        <dbReference type="ARBA" id="ARBA00023125"/>
    </source>
</evidence>
<comment type="subcellular location">
    <subcellularLocation>
        <location evidence="1">Membrane</location>
        <topology evidence="1">Multi-pass membrane protein</topology>
    </subcellularLocation>
</comment>
<dbReference type="PANTHER" id="PTHR11660">
    <property type="entry name" value="SOLUTE CARRIER FAMILY 40 MEMBER"/>
    <property type="match status" value="1"/>
</dbReference>
<gene>
    <name evidence="14" type="ORF">N7476_005639</name>
</gene>
<feature type="transmembrane region" description="Helical" evidence="12">
    <location>
        <begin position="204"/>
        <end position="223"/>
    </location>
</feature>
<evidence type="ECO:0000259" key="13">
    <source>
        <dbReference type="PROSITE" id="PS50048"/>
    </source>
</evidence>
<dbReference type="InterPro" id="IPR021858">
    <property type="entry name" value="Fun_TF"/>
</dbReference>
<dbReference type="PANTHER" id="PTHR11660:SF57">
    <property type="entry name" value="SOLUTE CARRIER FAMILY 40 MEMBER"/>
    <property type="match status" value="1"/>
</dbReference>
<keyword evidence="10" id="KW-0539">Nucleus</keyword>
<dbReference type="GO" id="GO:0000981">
    <property type="term" value="F:DNA-binding transcription factor activity, RNA polymerase II-specific"/>
    <property type="evidence" value="ECO:0007669"/>
    <property type="project" value="InterPro"/>
</dbReference>
<feature type="domain" description="Zn(2)-C6 fungal-type" evidence="13">
    <location>
        <begin position="250"/>
        <end position="280"/>
    </location>
</feature>
<dbReference type="GO" id="GO:0003677">
    <property type="term" value="F:DNA binding"/>
    <property type="evidence" value="ECO:0007669"/>
    <property type="project" value="UniProtKB-KW"/>
</dbReference>
<dbReference type="InterPro" id="IPR001138">
    <property type="entry name" value="Zn2Cys6_DnaBD"/>
</dbReference>
<evidence type="ECO:0000256" key="5">
    <source>
        <dbReference type="ARBA" id="ARBA00022989"/>
    </source>
</evidence>
<comment type="similarity">
    <text evidence="2">Belongs to the ferroportin (FP) (TC 2.A.100) family. SLC40A subfamily.</text>
</comment>
<feature type="region of interest" description="Disordered" evidence="11">
    <location>
        <begin position="628"/>
        <end position="662"/>
    </location>
</feature>
<dbReference type="EMBL" id="JAPZBO010000005">
    <property type="protein sequence ID" value="KAJ5315332.1"/>
    <property type="molecule type" value="Genomic_DNA"/>
</dbReference>
<evidence type="ECO:0000256" key="3">
    <source>
        <dbReference type="ARBA" id="ARBA00022448"/>
    </source>
</evidence>
<keyword evidence="4 12" id="KW-0812">Transmembrane</keyword>
<evidence type="ECO:0000256" key="11">
    <source>
        <dbReference type="SAM" id="MobiDB-lite"/>
    </source>
</evidence>
<keyword evidence="3" id="KW-0813">Transport</keyword>
<protein>
    <recommendedName>
        <fullName evidence="13">Zn(2)-C6 fungal-type domain-containing protein</fullName>
    </recommendedName>
</protein>
<evidence type="ECO:0000313" key="15">
    <source>
        <dbReference type="Proteomes" id="UP001147746"/>
    </source>
</evidence>
<evidence type="ECO:0000256" key="8">
    <source>
        <dbReference type="ARBA" id="ARBA00023136"/>
    </source>
</evidence>
<evidence type="ECO:0000256" key="2">
    <source>
        <dbReference type="ARBA" id="ARBA00006279"/>
    </source>
</evidence>
<sequence>MTTDLNASMRRIDLFCKLIGPLFISFVDSYSTRVAIWTIFGLNMASVLIEYLAIAQVYRSVPALKRTTTILRRDDTDAAAATRVQPRQCQSFVNHLREASEPWREYVASPVFLASFALSLLYLTVLSFGATMVTYLLESGFSSLEVSFMRIGSVAAELSGTWTAPLIMNKIGPIRSGLWFLNWQLCCVAGATATFVIWDSNAKLVAGSLVVGVALSRIGLWGFDLSAQFLVQEVPQARGSGRSGPRRRTGCLTCRARKVRCDEAKPSCANCDRLRLRCVYRPPIALGSWASSRRSVESTAAHAHRVTQTAPTPAMGPASAAAAVAAVSQRSPDLNFFGTVLRSDNHHRTIPAPTSPMRRLPGDAESYPSELGGPFDMLGFIGGITSELEQKHLDLTSGLSAITASPSAQSLSADMAASATDDGQIIAERRTPLSPDGTSSLVDGMSIGTASDAATTRGSWSDPGSTTYEEQLLQHFLAIDPPAAIFGPVLMEWKYVRPSVLAHARDFSPLLNALYCYSDVHKALLEGKRWRWAPTYYRVASSEMQACLLGDVTDSTLVKAFAAVFFLMLSELSSPGTSYLHSSYLLLQRFNDRTRHWTGLGHLLVSWISLLDVKSLIAGRDGDPLTELGNLPGNLPSNPQPSETHSPQLSRTSSADDDRSEDPFRSPSYLVYEAIVGPAFRFFVQAQQIVRRIVCIDLHHRSRGTLRDEFEVLQIAHKVGADLEALWHRRPSVIDVYEQPEALTDTLCPPVALEVCRTFRQYVVNFLANFIYLHRVAFAIYPRTDRVNGAVDQIIQLATVESVGAGTGHLPVSFLWPLFVAGLEGSPEQRQWIVQEMQRMATAEDTEPSAIMTRHPAADKVMLLLEEMARRQDTSRTWADSRFVRRELFPDFFIMI</sequence>
<dbReference type="SMART" id="SM00066">
    <property type="entry name" value="GAL4"/>
    <property type="match status" value="1"/>
</dbReference>
<organism evidence="14 15">
    <name type="scientific">Penicillium atrosanguineum</name>
    <dbReference type="NCBI Taxonomy" id="1132637"/>
    <lineage>
        <taxon>Eukaryota</taxon>
        <taxon>Fungi</taxon>
        <taxon>Dikarya</taxon>
        <taxon>Ascomycota</taxon>
        <taxon>Pezizomycotina</taxon>
        <taxon>Eurotiomycetes</taxon>
        <taxon>Eurotiomycetidae</taxon>
        <taxon>Eurotiales</taxon>
        <taxon>Aspergillaceae</taxon>
        <taxon>Penicillium</taxon>
    </lineage>
</organism>
<feature type="transmembrane region" description="Helical" evidence="12">
    <location>
        <begin position="179"/>
        <end position="198"/>
    </location>
</feature>
<keyword evidence="6" id="KW-0805">Transcription regulation</keyword>
<dbReference type="CDD" id="cd00067">
    <property type="entry name" value="GAL4"/>
    <property type="match status" value="1"/>
</dbReference>
<reference evidence="14" key="1">
    <citation type="submission" date="2022-12" db="EMBL/GenBank/DDBJ databases">
        <authorList>
            <person name="Petersen C."/>
        </authorList>
    </citation>
    <scope>NUCLEOTIDE SEQUENCE</scope>
    <source>
        <strain evidence="14">IBT 21472</strain>
    </source>
</reference>
<dbReference type="Proteomes" id="UP001147746">
    <property type="component" value="Unassembled WGS sequence"/>
</dbReference>
<reference evidence="14" key="2">
    <citation type="journal article" date="2023" name="IMA Fungus">
        <title>Comparative genomic study of the Penicillium genus elucidates a diverse pangenome and 15 lateral gene transfer events.</title>
        <authorList>
            <person name="Petersen C."/>
            <person name="Sorensen T."/>
            <person name="Nielsen M.R."/>
            <person name="Sondergaard T.E."/>
            <person name="Sorensen J.L."/>
            <person name="Fitzpatrick D.A."/>
            <person name="Frisvad J.C."/>
            <person name="Nielsen K.L."/>
        </authorList>
    </citation>
    <scope>NUCLEOTIDE SEQUENCE</scope>
    <source>
        <strain evidence="14">IBT 21472</strain>
    </source>
</reference>
<evidence type="ECO:0000256" key="12">
    <source>
        <dbReference type="SAM" id="Phobius"/>
    </source>
</evidence>
<dbReference type="Pfam" id="PF06963">
    <property type="entry name" value="FPN1"/>
    <property type="match status" value="1"/>
</dbReference>
<dbReference type="InterPro" id="IPR036259">
    <property type="entry name" value="MFS_trans_sf"/>
</dbReference>
<evidence type="ECO:0000256" key="9">
    <source>
        <dbReference type="ARBA" id="ARBA00023163"/>
    </source>
</evidence>
<dbReference type="GO" id="GO:0016020">
    <property type="term" value="C:membrane"/>
    <property type="evidence" value="ECO:0007669"/>
    <property type="project" value="UniProtKB-SubCell"/>
</dbReference>
<dbReference type="SUPFAM" id="SSF103473">
    <property type="entry name" value="MFS general substrate transporter"/>
    <property type="match status" value="1"/>
</dbReference>
<dbReference type="Gene3D" id="4.10.240.10">
    <property type="entry name" value="Zn(2)-C6 fungal-type DNA-binding domain"/>
    <property type="match status" value="1"/>
</dbReference>
<dbReference type="AlphaFoldDB" id="A0A9W9U3N3"/>
<dbReference type="GO" id="GO:0005381">
    <property type="term" value="F:iron ion transmembrane transporter activity"/>
    <property type="evidence" value="ECO:0007669"/>
    <property type="project" value="InterPro"/>
</dbReference>
<dbReference type="SUPFAM" id="SSF57701">
    <property type="entry name" value="Zn2/Cys6 DNA-binding domain"/>
    <property type="match status" value="1"/>
</dbReference>
<feature type="transmembrane region" description="Helical" evidence="12">
    <location>
        <begin position="36"/>
        <end position="58"/>
    </location>
</feature>
<dbReference type="Pfam" id="PF11951">
    <property type="entry name" value="Fungal_trans_2"/>
    <property type="match status" value="1"/>
</dbReference>
<evidence type="ECO:0000256" key="4">
    <source>
        <dbReference type="ARBA" id="ARBA00022692"/>
    </source>
</evidence>
<keyword evidence="9" id="KW-0804">Transcription</keyword>
<dbReference type="GO" id="GO:0008270">
    <property type="term" value="F:zinc ion binding"/>
    <property type="evidence" value="ECO:0007669"/>
    <property type="project" value="InterPro"/>
</dbReference>
<keyword evidence="8 12" id="KW-0472">Membrane</keyword>
<keyword evidence="15" id="KW-1185">Reference proteome</keyword>
<name>A0A9W9U3N3_9EURO</name>
<comment type="caution">
    <text evidence="14">The sequence shown here is derived from an EMBL/GenBank/DDBJ whole genome shotgun (WGS) entry which is preliminary data.</text>
</comment>
<dbReference type="PROSITE" id="PS00463">
    <property type="entry name" value="ZN2_CY6_FUNGAL_1"/>
    <property type="match status" value="1"/>
</dbReference>
<dbReference type="PROSITE" id="PS50048">
    <property type="entry name" value="ZN2_CY6_FUNGAL_2"/>
    <property type="match status" value="1"/>
</dbReference>
<evidence type="ECO:0000256" key="6">
    <source>
        <dbReference type="ARBA" id="ARBA00023015"/>
    </source>
</evidence>